<sequence>MATAAALKVLERATGTQVVLQRKGREEHSIYQTAKISQETKLTNTRTCITQEGTLTYRKRTMPTEQAASPKFLSLHQPNVTRQFHTSSPLHTFHLHHLRPDNEPANPANDVIALA</sequence>
<keyword evidence="2" id="KW-1185">Reference proteome</keyword>
<dbReference type="Proteomes" id="UP001519460">
    <property type="component" value="Unassembled WGS sequence"/>
</dbReference>
<gene>
    <name evidence="1" type="ORF">BaRGS_00018807</name>
</gene>
<organism evidence="1 2">
    <name type="scientific">Batillaria attramentaria</name>
    <dbReference type="NCBI Taxonomy" id="370345"/>
    <lineage>
        <taxon>Eukaryota</taxon>
        <taxon>Metazoa</taxon>
        <taxon>Spiralia</taxon>
        <taxon>Lophotrochozoa</taxon>
        <taxon>Mollusca</taxon>
        <taxon>Gastropoda</taxon>
        <taxon>Caenogastropoda</taxon>
        <taxon>Sorbeoconcha</taxon>
        <taxon>Cerithioidea</taxon>
        <taxon>Batillariidae</taxon>
        <taxon>Batillaria</taxon>
    </lineage>
</organism>
<reference evidence="1 2" key="1">
    <citation type="journal article" date="2023" name="Sci. Data">
        <title>Genome assembly of the Korean intertidal mud-creeper Batillaria attramentaria.</title>
        <authorList>
            <person name="Patra A.K."/>
            <person name="Ho P.T."/>
            <person name="Jun S."/>
            <person name="Lee S.J."/>
            <person name="Kim Y."/>
            <person name="Won Y.J."/>
        </authorList>
    </citation>
    <scope>NUCLEOTIDE SEQUENCE [LARGE SCALE GENOMIC DNA]</scope>
    <source>
        <strain evidence="1">Wonlab-2016</strain>
    </source>
</reference>
<comment type="caution">
    <text evidence="1">The sequence shown here is derived from an EMBL/GenBank/DDBJ whole genome shotgun (WGS) entry which is preliminary data.</text>
</comment>
<evidence type="ECO:0000313" key="2">
    <source>
        <dbReference type="Proteomes" id="UP001519460"/>
    </source>
</evidence>
<proteinExistence type="predicted"/>
<name>A0ABD0KT42_9CAEN</name>
<dbReference type="AlphaFoldDB" id="A0ABD0KT42"/>
<dbReference type="EMBL" id="JACVVK020000132">
    <property type="protein sequence ID" value="KAK7489942.1"/>
    <property type="molecule type" value="Genomic_DNA"/>
</dbReference>
<evidence type="ECO:0000313" key="1">
    <source>
        <dbReference type="EMBL" id="KAK7489942.1"/>
    </source>
</evidence>
<accession>A0ABD0KT42</accession>
<protein>
    <submittedName>
        <fullName evidence="1">Uncharacterized protein</fullName>
    </submittedName>
</protein>